<dbReference type="SUPFAM" id="SSF111369">
    <property type="entry name" value="HlyD-like secretion proteins"/>
    <property type="match status" value="1"/>
</dbReference>
<feature type="domain" description="GAF" evidence="4">
    <location>
        <begin position="185"/>
        <end position="321"/>
    </location>
</feature>
<dbReference type="AlphaFoldDB" id="A0A1G8T714"/>
<sequence>MTASAGHLDATQDSVSESTVDIQAWLSRCGQRLTNAHPAVSLDEGIVLWHRAEGWLPVALWPANADGVSLLDLAGQVREAGRGLVSPLASGGVAIGYPVRDSGERSDDALVGAVAFRVTAVRAANATPDEHDLMPLMQHLEDAVATLERDILVGQATRMRTRHARLGEHLTLLASMLEQPGFDAAAMQLTTRLAIALDAERVSLGWRRGSRTRLRQISHSARFNRKMNRIRATEAAMDEALDQRRPVWWPLSASTEREVSTPVNRAHGSLCEMTDVPHALSVPCLDEGRPRGAVTIERERPFDAEEVEALQGLMALCTRALEEKRRNDRPLPVKMLAALGEQSGRLLGAGHLGYKLSALVLVAIVAFAYLATGTEHVSADAVLKSEVQRVVAAPFQGYIEEARVRAGDEVQQGDLLAIMDTRDLRLQQLQAQSELAKLASEAQELRAEGERASLNVIDAQRQQVEAELQLIQSRLERANLRAPYDGVVVGGDLTQRLGSAVEAGEELFRVAPQGGHRIELEVNEARIGDIAPGQQGELVLSAMTDVPIDFEITRVTPQTRRREGSNRFVVEARLEESPPALRPGMEGVGKVEMGEARLIAIWTRELVDWLRLNVWRWWG</sequence>
<accession>A0A1G8T714</accession>
<dbReference type="EMBL" id="FNES01000004">
    <property type="protein sequence ID" value="SDJ36470.1"/>
    <property type="molecule type" value="Genomic_DNA"/>
</dbReference>
<name>A0A1G8T714_9GAMM</name>
<dbReference type="Gene3D" id="3.30.450.40">
    <property type="match status" value="1"/>
</dbReference>
<evidence type="ECO:0000256" key="3">
    <source>
        <dbReference type="SAM" id="Coils"/>
    </source>
</evidence>
<dbReference type="STRING" id="376427.SAMN04487954_104195"/>
<organism evidence="6 7">
    <name type="scientific">Billgrantia gudaonensis</name>
    <dbReference type="NCBI Taxonomy" id="376427"/>
    <lineage>
        <taxon>Bacteria</taxon>
        <taxon>Pseudomonadati</taxon>
        <taxon>Pseudomonadota</taxon>
        <taxon>Gammaproteobacteria</taxon>
        <taxon>Oceanospirillales</taxon>
        <taxon>Halomonadaceae</taxon>
        <taxon>Billgrantia</taxon>
    </lineage>
</organism>
<dbReference type="SUPFAM" id="SSF55781">
    <property type="entry name" value="GAF domain-like"/>
    <property type="match status" value="1"/>
</dbReference>
<evidence type="ECO:0000256" key="2">
    <source>
        <dbReference type="ARBA" id="ARBA00023054"/>
    </source>
</evidence>
<keyword evidence="7" id="KW-1185">Reference proteome</keyword>
<dbReference type="OrthoDB" id="9806939at2"/>
<evidence type="ECO:0000259" key="4">
    <source>
        <dbReference type="Pfam" id="PF01590"/>
    </source>
</evidence>
<dbReference type="InterPro" id="IPR050465">
    <property type="entry name" value="UPF0194_transport"/>
</dbReference>
<dbReference type="InterPro" id="IPR029016">
    <property type="entry name" value="GAF-like_dom_sf"/>
</dbReference>
<dbReference type="GO" id="GO:0030313">
    <property type="term" value="C:cell envelope"/>
    <property type="evidence" value="ECO:0007669"/>
    <property type="project" value="UniProtKB-SubCell"/>
</dbReference>
<keyword evidence="2 3" id="KW-0175">Coiled coil</keyword>
<dbReference type="RefSeq" id="WP_089684430.1">
    <property type="nucleotide sequence ID" value="NZ_FNES01000004.1"/>
</dbReference>
<evidence type="ECO:0000259" key="5">
    <source>
        <dbReference type="Pfam" id="PF25973"/>
    </source>
</evidence>
<feature type="coiled-coil region" evidence="3">
    <location>
        <begin position="428"/>
        <end position="481"/>
    </location>
</feature>
<reference evidence="6 7" key="1">
    <citation type="submission" date="2016-10" db="EMBL/GenBank/DDBJ databases">
        <authorList>
            <person name="de Groot N.N."/>
        </authorList>
    </citation>
    <scope>NUCLEOTIDE SEQUENCE [LARGE SCALE GENOMIC DNA]</scope>
    <source>
        <strain evidence="6 7">CGMCC 1.6133</strain>
    </source>
</reference>
<dbReference type="Gene3D" id="2.40.50.100">
    <property type="match status" value="1"/>
</dbReference>
<dbReference type="PANTHER" id="PTHR32347">
    <property type="entry name" value="EFFLUX SYSTEM COMPONENT YKNX-RELATED"/>
    <property type="match status" value="1"/>
</dbReference>
<evidence type="ECO:0000313" key="6">
    <source>
        <dbReference type="EMBL" id="SDJ36470.1"/>
    </source>
</evidence>
<dbReference type="InterPro" id="IPR058647">
    <property type="entry name" value="BSH_CzcB-like"/>
</dbReference>
<evidence type="ECO:0000256" key="1">
    <source>
        <dbReference type="ARBA" id="ARBA00004196"/>
    </source>
</evidence>
<dbReference type="Pfam" id="PF25973">
    <property type="entry name" value="BSH_CzcB"/>
    <property type="match status" value="1"/>
</dbReference>
<protein>
    <submittedName>
        <fullName evidence="6">RND family efflux transporter, MFP subunit</fullName>
    </submittedName>
</protein>
<gene>
    <name evidence="6" type="ORF">SAMN04487954_104195</name>
</gene>
<dbReference type="Pfam" id="PF01590">
    <property type="entry name" value="GAF"/>
    <property type="match status" value="1"/>
</dbReference>
<evidence type="ECO:0000313" key="7">
    <source>
        <dbReference type="Proteomes" id="UP000198525"/>
    </source>
</evidence>
<dbReference type="Gene3D" id="2.40.30.170">
    <property type="match status" value="1"/>
</dbReference>
<dbReference type="PANTHER" id="PTHR32347:SF23">
    <property type="entry name" value="BLL5650 PROTEIN"/>
    <property type="match status" value="1"/>
</dbReference>
<comment type="subcellular location">
    <subcellularLocation>
        <location evidence="1">Cell envelope</location>
    </subcellularLocation>
</comment>
<dbReference type="InterPro" id="IPR003018">
    <property type="entry name" value="GAF"/>
</dbReference>
<feature type="domain" description="CzcB-like barrel-sandwich hybrid" evidence="5">
    <location>
        <begin position="390"/>
        <end position="511"/>
    </location>
</feature>
<dbReference type="Proteomes" id="UP000198525">
    <property type="component" value="Unassembled WGS sequence"/>
</dbReference>
<proteinExistence type="predicted"/>